<evidence type="ECO:0000313" key="2">
    <source>
        <dbReference type="EnsemblMetazoa" id="PPA33746.1"/>
    </source>
</evidence>
<name>A0A2A6BF27_PRIPA</name>
<dbReference type="InterPro" id="IPR000210">
    <property type="entry name" value="BTB/POZ_dom"/>
</dbReference>
<reference evidence="3" key="1">
    <citation type="journal article" date="2008" name="Nat. Genet.">
        <title>The Pristionchus pacificus genome provides a unique perspective on nematode lifestyle and parasitism.</title>
        <authorList>
            <person name="Dieterich C."/>
            <person name="Clifton S.W."/>
            <person name="Schuster L.N."/>
            <person name="Chinwalla A."/>
            <person name="Delehaunty K."/>
            <person name="Dinkelacker I."/>
            <person name="Fulton L."/>
            <person name="Fulton R."/>
            <person name="Godfrey J."/>
            <person name="Minx P."/>
            <person name="Mitreva M."/>
            <person name="Roeseler W."/>
            <person name="Tian H."/>
            <person name="Witte H."/>
            <person name="Yang S.P."/>
            <person name="Wilson R.K."/>
            <person name="Sommer R.J."/>
        </authorList>
    </citation>
    <scope>NUCLEOTIDE SEQUENCE [LARGE SCALE GENOMIC DNA]</scope>
    <source>
        <strain evidence="3">PS312</strain>
    </source>
</reference>
<dbReference type="GO" id="GO:0008017">
    <property type="term" value="F:microtubule binding"/>
    <property type="evidence" value="ECO:0007669"/>
    <property type="project" value="InterPro"/>
</dbReference>
<reference evidence="2" key="2">
    <citation type="submission" date="2022-06" db="UniProtKB">
        <authorList>
            <consortium name="EnsemblMetazoa"/>
        </authorList>
    </citation>
    <scope>IDENTIFICATION</scope>
    <source>
        <strain evidence="2">PS312</strain>
    </source>
</reference>
<dbReference type="EnsemblMetazoa" id="PPA33746.1">
    <property type="protein sequence ID" value="PPA33746.1"/>
    <property type="gene ID" value="WBGene00272115"/>
</dbReference>
<dbReference type="CDD" id="cd18186">
    <property type="entry name" value="BTB_POZ_ZBTB_KLHL-like"/>
    <property type="match status" value="1"/>
</dbReference>
<dbReference type="OrthoDB" id="5869842at2759"/>
<proteinExistence type="inferred from homology"/>
<organism evidence="2 3">
    <name type="scientific">Pristionchus pacificus</name>
    <name type="common">Parasitic nematode worm</name>
    <dbReference type="NCBI Taxonomy" id="54126"/>
    <lineage>
        <taxon>Eukaryota</taxon>
        <taxon>Metazoa</taxon>
        <taxon>Ecdysozoa</taxon>
        <taxon>Nematoda</taxon>
        <taxon>Chromadorea</taxon>
        <taxon>Rhabditida</taxon>
        <taxon>Rhabditina</taxon>
        <taxon>Diplogasteromorpha</taxon>
        <taxon>Diplogasteroidea</taxon>
        <taxon>Neodiplogasteridae</taxon>
        <taxon>Pristionchus</taxon>
    </lineage>
</organism>
<dbReference type="PANTHER" id="PTHR31516:SF17">
    <property type="entry name" value="STABILIZER OF AXONEMAL MICROTUBULES 2"/>
    <property type="match status" value="1"/>
</dbReference>
<dbReference type="InterPro" id="IPR011333">
    <property type="entry name" value="SKP1/BTB/POZ_sf"/>
</dbReference>
<protein>
    <submittedName>
        <fullName evidence="2">BTB domain-containing protein</fullName>
    </submittedName>
</protein>
<comment type="similarity">
    <text evidence="1">Belongs to the FAM154 family.</text>
</comment>
<dbReference type="PROSITE" id="PS50097">
    <property type="entry name" value="BTB"/>
    <property type="match status" value="1"/>
</dbReference>
<dbReference type="InterPro" id="IPR033336">
    <property type="entry name" value="SAXO1/2"/>
</dbReference>
<gene>
    <name evidence="2" type="primary">WBGene00272115</name>
</gene>
<evidence type="ECO:0000256" key="1">
    <source>
        <dbReference type="ARBA" id="ARBA00008738"/>
    </source>
</evidence>
<dbReference type="PANTHER" id="PTHR31516">
    <property type="entry name" value="STABILIZER OF AXONEMAL MICROTUBULES 2"/>
    <property type="match status" value="1"/>
</dbReference>
<dbReference type="Gene3D" id="3.30.710.10">
    <property type="entry name" value="Potassium Channel Kv1.1, Chain A"/>
    <property type="match status" value="1"/>
</dbReference>
<dbReference type="SMART" id="SM00225">
    <property type="entry name" value="BTB"/>
    <property type="match status" value="1"/>
</dbReference>
<keyword evidence="3" id="KW-1185">Reference proteome</keyword>
<dbReference type="SUPFAM" id="SSF54695">
    <property type="entry name" value="POZ domain"/>
    <property type="match status" value="1"/>
</dbReference>
<dbReference type="Pfam" id="PF00651">
    <property type="entry name" value="BTB"/>
    <property type="match status" value="1"/>
</dbReference>
<dbReference type="AlphaFoldDB" id="A0A2A6BF27"/>
<sequence length="791" mass="89238">MASSSQARISNSFMVSSSGRIDSQFGSSQLLSQLRKSGNNKLCDIELVVEGKKEYVHSAVVAVHSKLFYRLINTEQSPPFSYDLHNFSYDSVRSVVDWMYFGEAKFSSDICSHLAVAAYFEVAEVHSLLEQQLIRLGMNPSTIPIALQACSDEKAKVSTPTSSMIVDYLLSSTFPKPPLTTKTAKYLLSRDETNMKKKAQVISLVLKWLALHRDQTDNVLEHIQNVEMSEEDERALITRLAEMIKNKEDVRVEVDRNNRLTVISGIGAGPKSEKDIVSYATLASPAQSEMDVYQHIAYSPLRSMKKELNKLPDVFKQTHTPEKSKEKKISSYSKYIERPPGYIPPSFRGNVDMHIQLSTTSNPAFAAYTAAPNAVRPSSSRTTTSSYNEPVDAAFTAESIADIHRLPEMFDRKPSNYGIQQQQQNYVPPSRNVSSVYAQSAPYGPTYTEGQSMQQLPYLQQTQQSLPQPDQSIPLPVKLELPGGAVVIPHAAHPMLPYSQPYVEVRLPNQAMYPSNFTEYIGRYTPSPLGRSAGIRNSSYRNINSGVEREVPEFDAATTSRAHYTWKDPQKPKKVRSSTPIGQSVPFYADTTNRDHYTWKDPEKRTKRASPLEREVPPFYDETTHKSEFVTKIPTKERSIKQPTHRSNEVPFYSETSHHAHYPPKQGERARVIKRTNTIGFDGDIASKTTTKETFQPKIAAKQKSLRPSDSNLFGGDWSFSTTHKQTFTPKEANRCPAEYYISKREKLHHVGNHYYIRHLQKIAEDKPKTKKIGPKTVESHPNVVPQPPVP</sequence>
<dbReference type="Proteomes" id="UP000005239">
    <property type="component" value="Unassembled WGS sequence"/>
</dbReference>
<accession>A0A8R1YRJ9</accession>
<accession>A0A2A6BF27</accession>
<evidence type="ECO:0000313" key="3">
    <source>
        <dbReference type="Proteomes" id="UP000005239"/>
    </source>
</evidence>